<dbReference type="Proteomes" id="UP000472273">
    <property type="component" value="Unplaced"/>
</dbReference>
<proteinExistence type="predicted"/>
<dbReference type="GeneTree" id="ENSGT01150000287393"/>
<protein>
    <submittedName>
        <fullName evidence="1">Uncharacterized protein</fullName>
    </submittedName>
</protein>
<dbReference type="Ensembl" id="ENSPTXT00000004775.1">
    <property type="protein sequence ID" value="ENSPTXP00000004643.1"/>
    <property type="gene ID" value="ENSPTXG00000003401.1"/>
</dbReference>
<evidence type="ECO:0000313" key="2">
    <source>
        <dbReference type="Proteomes" id="UP000472273"/>
    </source>
</evidence>
<keyword evidence="2" id="KW-1185">Reference proteome</keyword>
<evidence type="ECO:0000313" key="1">
    <source>
        <dbReference type="Ensembl" id="ENSPTXP00000004643.1"/>
    </source>
</evidence>
<dbReference type="AlphaFoldDB" id="A0A670Y110"/>
<name>A0A670Y110_PSETE</name>
<reference evidence="1" key="1">
    <citation type="submission" date="2025-08" db="UniProtKB">
        <authorList>
            <consortium name="Ensembl"/>
        </authorList>
    </citation>
    <scope>IDENTIFICATION</scope>
</reference>
<dbReference type="OMA" id="LARICYP"/>
<sequence>MIHKLLLALRGYPGDLFLDSSLQVSPELPPFLHLSKAALQAHVCCLGMLHVCLPEFIEQFTYDKVAGPNCGH</sequence>
<accession>A0A670Y110</accession>
<organism evidence="1 2">
    <name type="scientific">Pseudonaja textilis</name>
    <name type="common">Eastern brown snake</name>
    <dbReference type="NCBI Taxonomy" id="8673"/>
    <lineage>
        <taxon>Eukaryota</taxon>
        <taxon>Metazoa</taxon>
        <taxon>Chordata</taxon>
        <taxon>Craniata</taxon>
        <taxon>Vertebrata</taxon>
        <taxon>Euteleostomi</taxon>
        <taxon>Lepidosauria</taxon>
        <taxon>Squamata</taxon>
        <taxon>Bifurcata</taxon>
        <taxon>Unidentata</taxon>
        <taxon>Episquamata</taxon>
        <taxon>Toxicofera</taxon>
        <taxon>Serpentes</taxon>
        <taxon>Colubroidea</taxon>
        <taxon>Elapidae</taxon>
        <taxon>Hydrophiinae</taxon>
        <taxon>Pseudonaja</taxon>
    </lineage>
</organism>
<reference evidence="1" key="2">
    <citation type="submission" date="2025-09" db="UniProtKB">
        <authorList>
            <consortium name="Ensembl"/>
        </authorList>
    </citation>
    <scope>IDENTIFICATION</scope>
</reference>